<dbReference type="SUPFAM" id="SSF53756">
    <property type="entry name" value="UDP-Glycosyltransferase/glycogen phosphorylase"/>
    <property type="match status" value="1"/>
</dbReference>
<name>A0A831L9S0_9BACT</name>
<accession>A0A831L9S0</accession>
<organism evidence="1">
    <name type="scientific">Mariniphaga anaerophila</name>
    <dbReference type="NCBI Taxonomy" id="1484053"/>
    <lineage>
        <taxon>Bacteria</taxon>
        <taxon>Pseudomonadati</taxon>
        <taxon>Bacteroidota</taxon>
        <taxon>Bacteroidia</taxon>
        <taxon>Marinilabiliales</taxon>
        <taxon>Prolixibacteraceae</taxon>
        <taxon>Mariniphaga</taxon>
    </lineage>
</organism>
<dbReference type="AlphaFoldDB" id="A0A831L9S0"/>
<dbReference type="EMBL" id="DSDK01000197">
    <property type="protein sequence ID" value="HDR50664.1"/>
    <property type="molecule type" value="Genomic_DNA"/>
</dbReference>
<protein>
    <submittedName>
        <fullName evidence="1">Glycosyltransferase</fullName>
    </submittedName>
</protein>
<reference evidence="1" key="1">
    <citation type="journal article" date="2020" name="mSystems">
        <title>Genome- and Community-Level Interaction Insights into Carbon Utilization and Element Cycling Functions of Hydrothermarchaeota in Hydrothermal Sediment.</title>
        <authorList>
            <person name="Zhou Z."/>
            <person name="Liu Y."/>
            <person name="Xu W."/>
            <person name="Pan J."/>
            <person name="Luo Z.H."/>
            <person name="Li M."/>
        </authorList>
    </citation>
    <scope>NUCLEOTIDE SEQUENCE [LARGE SCALE GENOMIC DNA]</scope>
    <source>
        <strain evidence="1">SpSt-1217</strain>
    </source>
</reference>
<evidence type="ECO:0000313" key="1">
    <source>
        <dbReference type="EMBL" id="HDR50664.1"/>
    </source>
</evidence>
<dbReference type="CDD" id="cd03801">
    <property type="entry name" value="GT4_PimA-like"/>
    <property type="match status" value="1"/>
</dbReference>
<proteinExistence type="predicted"/>
<dbReference type="Proteomes" id="UP000886047">
    <property type="component" value="Unassembled WGS sequence"/>
</dbReference>
<dbReference type="Gene3D" id="3.40.50.2000">
    <property type="entry name" value="Glycogen Phosphorylase B"/>
    <property type="match status" value="2"/>
</dbReference>
<dbReference type="PANTHER" id="PTHR12526">
    <property type="entry name" value="GLYCOSYLTRANSFERASE"/>
    <property type="match status" value="1"/>
</dbReference>
<comment type="caution">
    <text evidence="1">The sequence shown here is derived from an EMBL/GenBank/DDBJ whole genome shotgun (WGS) entry which is preliminary data.</text>
</comment>
<dbReference type="Pfam" id="PF13692">
    <property type="entry name" value="Glyco_trans_1_4"/>
    <property type="match status" value="1"/>
</dbReference>
<gene>
    <name evidence="1" type="ORF">ENN90_03460</name>
</gene>
<sequence length="351" mass="40286">MEKLIYIKPSNSTFILRDEEILKKHYDVYSVCLDRSTNQKYLLSAVKLFFFLIKHSFSAKIYFTRFADYHTVIPAFLKKIFHVPFFVVVGGYDATYIKKYNYGVFNNKIRAWCARFTYKQATCILPISQALVENTNRFAFEAAFKAGIMHFVKGLKTPVKVIPNGFKAPEDLGEYGDVKENIALTVAIVNRKQTYYIKGIDSFIETAKLLPDYRFIMIGVSMDLIDKLRIKLPENLTVLGPVPQVELNEYFKKAKVYCVFSISEGMSNALCEAMVHKCIPVVSEVMVLPEIVDGAGFVVSKREPKEMAEKVKRAFDADRSMGELAQRRILSDFSDKKREKQLIQLIDSFLK</sequence>